<dbReference type="InterPro" id="IPR050902">
    <property type="entry name" value="ABC_Transporter_SBP"/>
</dbReference>
<comment type="similarity">
    <text evidence="1">Belongs to the bacterial solute-binding protein 8 family.</text>
</comment>
<proteinExistence type="inferred from homology"/>
<organism evidence="4 5">
    <name type="scientific">Mycobacterium syngnathidarum</name>
    <dbReference type="NCBI Taxonomy" id="1908205"/>
    <lineage>
        <taxon>Bacteria</taxon>
        <taxon>Bacillati</taxon>
        <taxon>Actinomycetota</taxon>
        <taxon>Actinomycetes</taxon>
        <taxon>Mycobacteriales</taxon>
        <taxon>Mycobacteriaceae</taxon>
        <taxon>Mycobacterium</taxon>
    </lineage>
</organism>
<keyword evidence="5" id="KW-1185">Reference proteome</keyword>
<dbReference type="PROSITE" id="PS50983">
    <property type="entry name" value="FE_B12_PBP"/>
    <property type="match status" value="1"/>
</dbReference>
<keyword evidence="2" id="KW-0732">Signal</keyword>
<dbReference type="Proteomes" id="UP000179636">
    <property type="component" value="Unassembled WGS sequence"/>
</dbReference>
<feature type="chain" id="PRO_5038530829" description="Fe/B12 periplasmic-binding domain-containing protein" evidence="2">
    <location>
        <begin position="25"/>
        <end position="326"/>
    </location>
</feature>
<sequence>MGAHMAVRWLFAGLASVLLVSGCASTPAPETDAAAAGYPVTVDNCGMTTTYDRPPARAVALNQHAIETLLALGLENSMVGTSYLDDRILPEYQAAYDSVPVLAEEYPSYESLLAVEPDFVYGGWESAFDEKEGRGRQRLADAGIPTRLNIEDCLDHPVSLTTVDDEIRDVGTIFGVQDRAERQIEKLHRELALSGDKVRGVRPVRVAVYDSGEATVFTSGGKGIGNLMIEAAGGVNLFADVPRVWGDVSFEQFAERTPEAILIYDYGDQPVADKKRFLTEHPLLQHVPAVRQQRFAVLPLSSVVVGVRVGQAVDALARQLHPDRFW</sequence>
<accession>A0A1Q9WIL9</accession>
<accession>A0A1S1KLX2</accession>
<feature type="signal peptide" evidence="2">
    <location>
        <begin position="1"/>
        <end position="24"/>
    </location>
</feature>
<evidence type="ECO:0000256" key="1">
    <source>
        <dbReference type="ARBA" id="ARBA00008814"/>
    </source>
</evidence>
<dbReference type="CDD" id="cd01148">
    <property type="entry name" value="TroA_a"/>
    <property type="match status" value="1"/>
</dbReference>
<dbReference type="EMBL" id="MLHV01000003">
    <property type="protein sequence ID" value="OHU07280.1"/>
    <property type="molecule type" value="Genomic_DNA"/>
</dbReference>
<gene>
    <name evidence="4" type="ORF">BKG61_04995</name>
</gene>
<dbReference type="Pfam" id="PF01497">
    <property type="entry name" value="Peripla_BP_2"/>
    <property type="match status" value="1"/>
</dbReference>
<protein>
    <recommendedName>
        <fullName evidence="3">Fe/B12 periplasmic-binding domain-containing protein</fullName>
    </recommendedName>
</protein>
<dbReference type="STRING" id="1908205.BKG60_00090"/>
<comment type="caution">
    <text evidence="4">The sequence shown here is derived from an EMBL/GenBank/DDBJ whole genome shotgun (WGS) entry which is preliminary data.</text>
</comment>
<dbReference type="PANTHER" id="PTHR30535">
    <property type="entry name" value="VITAMIN B12-BINDING PROTEIN"/>
    <property type="match status" value="1"/>
</dbReference>
<dbReference type="Gene3D" id="3.40.50.1980">
    <property type="entry name" value="Nitrogenase molybdenum iron protein domain"/>
    <property type="match status" value="2"/>
</dbReference>
<evidence type="ECO:0000313" key="4">
    <source>
        <dbReference type="EMBL" id="OHU07280.1"/>
    </source>
</evidence>
<name>A0A1S1KLX2_9MYCO</name>
<dbReference type="AlphaFoldDB" id="A0A1S1KLX2"/>
<evidence type="ECO:0000259" key="3">
    <source>
        <dbReference type="PROSITE" id="PS50983"/>
    </source>
</evidence>
<dbReference type="SUPFAM" id="SSF53807">
    <property type="entry name" value="Helical backbone' metal receptor"/>
    <property type="match status" value="1"/>
</dbReference>
<dbReference type="InterPro" id="IPR002491">
    <property type="entry name" value="ABC_transptr_periplasmic_BD"/>
</dbReference>
<dbReference type="PANTHER" id="PTHR30535:SF7">
    <property type="entry name" value="IRON(III) DICITRATE-BINDING PROTEIN"/>
    <property type="match status" value="1"/>
</dbReference>
<reference evidence="4 5" key="1">
    <citation type="submission" date="2016-10" db="EMBL/GenBank/DDBJ databases">
        <title>Evaluation of Human, Animal and Environmental Mycobacterium chelonae Isolates by Core Genome Phylogenomic Analysis, Targeted Gene Comparison, and Anti-microbial Susceptibility Patterns: A Tale of Mistaken Identities.</title>
        <authorList>
            <person name="Fogelson S.B."/>
            <person name="Camus A.C."/>
            <person name="Lorenz W."/>
            <person name="Vasireddy R."/>
            <person name="Vasireddy S."/>
            <person name="Smith T."/>
            <person name="Brown-Elliott B.A."/>
            <person name="Wallace R.J.Jr."/>
            <person name="Hasan N.A."/>
            <person name="Reischl U."/>
            <person name="Sanchez S."/>
        </authorList>
    </citation>
    <scope>NUCLEOTIDE SEQUENCE [LARGE SCALE GENOMIC DNA]</scope>
    <source>
        <strain evidence="4 5">24999</strain>
    </source>
</reference>
<evidence type="ECO:0000256" key="2">
    <source>
        <dbReference type="SAM" id="SignalP"/>
    </source>
</evidence>
<feature type="domain" description="Fe/B12 periplasmic-binding" evidence="3">
    <location>
        <begin position="57"/>
        <end position="324"/>
    </location>
</feature>
<evidence type="ECO:0000313" key="5">
    <source>
        <dbReference type="Proteomes" id="UP000179636"/>
    </source>
</evidence>